<evidence type="ECO:0000256" key="1">
    <source>
        <dbReference type="SAM" id="SignalP"/>
    </source>
</evidence>
<organism evidence="2 3">
    <name type="scientific">Qipengyuania soli</name>
    <dbReference type="NCBI Taxonomy" id="2782568"/>
    <lineage>
        <taxon>Bacteria</taxon>
        <taxon>Pseudomonadati</taxon>
        <taxon>Pseudomonadota</taxon>
        <taxon>Alphaproteobacteria</taxon>
        <taxon>Sphingomonadales</taxon>
        <taxon>Erythrobacteraceae</taxon>
        <taxon>Qipengyuania</taxon>
    </lineage>
</organism>
<feature type="signal peptide" evidence="1">
    <location>
        <begin position="1"/>
        <end position="23"/>
    </location>
</feature>
<proteinExistence type="predicted"/>
<dbReference type="EMBL" id="CP064654">
    <property type="protein sequence ID" value="QPC98901.1"/>
    <property type="molecule type" value="Genomic_DNA"/>
</dbReference>
<accession>A0A7S8F4C4</accession>
<dbReference type="RefSeq" id="WP_200981906.1">
    <property type="nucleotide sequence ID" value="NZ_CP064654.1"/>
</dbReference>
<name>A0A7S8F4C4_9SPHN</name>
<dbReference type="PROSITE" id="PS51257">
    <property type="entry name" value="PROKAR_LIPOPROTEIN"/>
    <property type="match status" value="1"/>
</dbReference>
<gene>
    <name evidence="2" type="ORF">IRL76_13900</name>
</gene>
<feature type="chain" id="PRO_5033019228" description="DUF995 domain-containing protein" evidence="1">
    <location>
        <begin position="24"/>
        <end position="152"/>
    </location>
</feature>
<protein>
    <recommendedName>
        <fullName evidence="4">DUF995 domain-containing protein</fullName>
    </recommendedName>
</protein>
<dbReference type="KEGG" id="qso:IRL76_13900"/>
<dbReference type="Proteomes" id="UP000594459">
    <property type="component" value="Chromosome"/>
</dbReference>
<reference evidence="2 3" key="1">
    <citation type="submission" date="2020-11" db="EMBL/GenBank/DDBJ databases">
        <title>The genome sequence of Erythrobacter sp. 6D36.</title>
        <authorList>
            <person name="Liu Y."/>
        </authorList>
    </citation>
    <scope>NUCLEOTIDE SEQUENCE [LARGE SCALE GENOMIC DNA]</scope>
    <source>
        <strain evidence="2 3">6D36</strain>
    </source>
</reference>
<dbReference type="AlphaFoldDB" id="A0A7S8F4C4"/>
<sequence length="152" mass="16159">MKAMIWAAAHVGLAMLVAGCAPEADTADATGMSENASTDASPTGSPVPEVFAATAWRATSDDGARFTTYLDSDGSYRDVRNGDPWQSGTWRFDASGGGLLCFNPEDENGAETCWKPDRMHGDTMDASDEKGRQIELERVDYVAPDSGDDKAA</sequence>
<evidence type="ECO:0000313" key="2">
    <source>
        <dbReference type="EMBL" id="QPC98901.1"/>
    </source>
</evidence>
<keyword evidence="1" id="KW-0732">Signal</keyword>
<evidence type="ECO:0000313" key="3">
    <source>
        <dbReference type="Proteomes" id="UP000594459"/>
    </source>
</evidence>
<evidence type="ECO:0008006" key="4">
    <source>
        <dbReference type="Google" id="ProtNLM"/>
    </source>
</evidence>
<keyword evidence="3" id="KW-1185">Reference proteome</keyword>